<reference evidence="2 3" key="1">
    <citation type="journal article" date="2017" name="Nat. Ecol. Evol.">
        <title>Scallop genome provides insights into evolution of bilaterian karyotype and development.</title>
        <authorList>
            <person name="Wang S."/>
            <person name="Zhang J."/>
            <person name="Jiao W."/>
            <person name="Li J."/>
            <person name="Xun X."/>
            <person name="Sun Y."/>
            <person name="Guo X."/>
            <person name="Huan P."/>
            <person name="Dong B."/>
            <person name="Zhang L."/>
            <person name="Hu X."/>
            <person name="Sun X."/>
            <person name="Wang J."/>
            <person name="Zhao C."/>
            <person name="Wang Y."/>
            <person name="Wang D."/>
            <person name="Huang X."/>
            <person name="Wang R."/>
            <person name="Lv J."/>
            <person name="Li Y."/>
            <person name="Zhang Z."/>
            <person name="Liu B."/>
            <person name="Lu W."/>
            <person name="Hui Y."/>
            <person name="Liang J."/>
            <person name="Zhou Z."/>
            <person name="Hou R."/>
            <person name="Li X."/>
            <person name="Liu Y."/>
            <person name="Li H."/>
            <person name="Ning X."/>
            <person name="Lin Y."/>
            <person name="Zhao L."/>
            <person name="Xing Q."/>
            <person name="Dou J."/>
            <person name="Li Y."/>
            <person name="Mao J."/>
            <person name="Guo H."/>
            <person name="Dou H."/>
            <person name="Li T."/>
            <person name="Mu C."/>
            <person name="Jiang W."/>
            <person name="Fu Q."/>
            <person name="Fu X."/>
            <person name="Miao Y."/>
            <person name="Liu J."/>
            <person name="Yu Q."/>
            <person name="Li R."/>
            <person name="Liao H."/>
            <person name="Li X."/>
            <person name="Kong Y."/>
            <person name="Jiang Z."/>
            <person name="Chourrout D."/>
            <person name="Li R."/>
            <person name="Bao Z."/>
        </authorList>
    </citation>
    <scope>NUCLEOTIDE SEQUENCE [LARGE SCALE GENOMIC DNA]</scope>
    <source>
        <strain evidence="2 3">PY_sf001</strain>
    </source>
</reference>
<comment type="caution">
    <text evidence="2">The sequence shown here is derived from an EMBL/GenBank/DDBJ whole genome shotgun (WGS) entry which is preliminary data.</text>
</comment>
<protein>
    <recommendedName>
        <fullName evidence="1">LRAT domain-containing protein</fullName>
    </recommendedName>
</protein>
<dbReference type="EMBL" id="NEDP02076736">
    <property type="protein sequence ID" value="OWF35218.1"/>
    <property type="molecule type" value="Genomic_DNA"/>
</dbReference>
<dbReference type="Gene3D" id="3.90.1720.10">
    <property type="entry name" value="endopeptidase domain like (from Nostoc punctiforme)"/>
    <property type="match status" value="1"/>
</dbReference>
<dbReference type="AlphaFoldDB" id="A0A210PFF5"/>
<evidence type="ECO:0000313" key="2">
    <source>
        <dbReference type="EMBL" id="OWF35218.1"/>
    </source>
</evidence>
<accession>A0A210PFF5</accession>
<organism evidence="2 3">
    <name type="scientific">Mizuhopecten yessoensis</name>
    <name type="common">Japanese scallop</name>
    <name type="synonym">Patinopecten yessoensis</name>
    <dbReference type="NCBI Taxonomy" id="6573"/>
    <lineage>
        <taxon>Eukaryota</taxon>
        <taxon>Metazoa</taxon>
        <taxon>Spiralia</taxon>
        <taxon>Lophotrochozoa</taxon>
        <taxon>Mollusca</taxon>
        <taxon>Bivalvia</taxon>
        <taxon>Autobranchia</taxon>
        <taxon>Pteriomorphia</taxon>
        <taxon>Pectinida</taxon>
        <taxon>Pectinoidea</taxon>
        <taxon>Pectinidae</taxon>
        <taxon>Mizuhopecten</taxon>
    </lineage>
</organism>
<feature type="domain" description="LRAT" evidence="1">
    <location>
        <begin position="101"/>
        <end position="206"/>
    </location>
</feature>
<dbReference type="PROSITE" id="PS51934">
    <property type="entry name" value="LRAT"/>
    <property type="match status" value="1"/>
</dbReference>
<dbReference type="PANTHER" id="PTHR46137">
    <property type="entry name" value="OS05G0310600 PROTEIN"/>
    <property type="match status" value="1"/>
</dbReference>
<dbReference type="PANTHER" id="PTHR46137:SF3">
    <property type="entry name" value="OS05G0310600 PROTEIN"/>
    <property type="match status" value="1"/>
</dbReference>
<name>A0A210PFF5_MIZYE</name>
<dbReference type="InterPro" id="IPR007053">
    <property type="entry name" value="LRAT_dom"/>
</dbReference>
<dbReference type="Pfam" id="PF04970">
    <property type="entry name" value="LRAT"/>
    <property type="match status" value="1"/>
</dbReference>
<keyword evidence="3" id="KW-1185">Reference proteome</keyword>
<evidence type="ECO:0000259" key="1">
    <source>
        <dbReference type="PROSITE" id="PS51934"/>
    </source>
</evidence>
<proteinExistence type="predicted"/>
<dbReference type="Proteomes" id="UP000242188">
    <property type="component" value="Unassembled WGS sequence"/>
</dbReference>
<dbReference type="OrthoDB" id="6156857at2759"/>
<evidence type="ECO:0000313" key="3">
    <source>
        <dbReference type="Proteomes" id="UP000242188"/>
    </source>
</evidence>
<sequence length="276" mass="32053">MARMQNLMDDGLCYCKGKRESGKLIPYVDRSNKIIGTLCTECGVESLVQEYIVDTTDTTSGSLYPRKPSVLKQNLAFQLQCTNTKVDRCHFAYILKPGDHVTWRKYFLYWHHGIVSEIIAKENTIVLISWNKDEDNIVKIMHSHVKVNNEPIFRKEYPEYIKKENSTELVLARARSRICDIEYKFFSNNCEAFATFCKCSVMKSHQIAWMIEKIKEIVGHYIVVCIKSPLKRVLQYSLSTTSEEPGVAGKVVPAEMIERVCDKRNQLDRRWNSDRH</sequence>
<gene>
    <name evidence="2" type="ORF">KP79_PYT26093</name>
</gene>